<dbReference type="InterPro" id="IPR029063">
    <property type="entry name" value="SAM-dependent_MTases_sf"/>
</dbReference>
<dbReference type="EMBL" id="ARYJ01000008">
    <property type="protein sequence ID" value="KCZ87496.1"/>
    <property type="molecule type" value="Genomic_DNA"/>
</dbReference>
<sequence length="232" mass="25774">MAIALFVWHFLSPLPFVWRLHQVIRSLLSPFGKIIDRIPRTPPGEERTLLDLGCGHGIFLALARRMRPGLSLVGIDLDAEKIRQARQAFAKAKISGHQLAVMSIADFPEGTADYIAILDVMYLVPLVLWAGILKTCYDSLKPGGLLLLKEMNTGKPAKLAVLKLEETLAVNILGITKGEETRFTFPPPEEIRKQLQTIGFEVEEIPLDRGYHVPHMLWIGHKPSGPHGPPVS</sequence>
<accession>A0A059FA97</accession>
<protein>
    <submittedName>
        <fullName evidence="1">Type 12 methyltransferase</fullName>
    </submittedName>
</protein>
<name>A0A059FA97_9PROT</name>
<gene>
    <name evidence="1" type="ORF">HJA_13190</name>
</gene>
<dbReference type="PANTHER" id="PTHR43861">
    <property type="entry name" value="TRANS-ACONITATE 2-METHYLTRANSFERASE-RELATED"/>
    <property type="match status" value="1"/>
</dbReference>
<keyword evidence="1" id="KW-0808">Transferase</keyword>
<organism evidence="1 2">
    <name type="scientific">Hyphomonas jannaschiana VP2</name>
    <dbReference type="NCBI Taxonomy" id="1280952"/>
    <lineage>
        <taxon>Bacteria</taxon>
        <taxon>Pseudomonadati</taxon>
        <taxon>Pseudomonadota</taxon>
        <taxon>Alphaproteobacteria</taxon>
        <taxon>Hyphomonadales</taxon>
        <taxon>Hyphomonadaceae</taxon>
        <taxon>Hyphomonas</taxon>
    </lineage>
</organism>
<dbReference type="Gene3D" id="3.40.50.150">
    <property type="entry name" value="Vaccinia Virus protein VP39"/>
    <property type="match status" value="1"/>
</dbReference>
<keyword evidence="2" id="KW-1185">Reference proteome</keyword>
<dbReference type="CDD" id="cd02440">
    <property type="entry name" value="AdoMet_MTases"/>
    <property type="match status" value="1"/>
</dbReference>
<dbReference type="STRING" id="1280952.HJA_13190"/>
<comment type="caution">
    <text evidence="1">The sequence shown here is derived from an EMBL/GenBank/DDBJ whole genome shotgun (WGS) entry which is preliminary data.</text>
</comment>
<keyword evidence="1" id="KW-0489">Methyltransferase</keyword>
<dbReference type="Pfam" id="PF13489">
    <property type="entry name" value="Methyltransf_23"/>
    <property type="match status" value="1"/>
</dbReference>
<dbReference type="SUPFAM" id="SSF53335">
    <property type="entry name" value="S-adenosyl-L-methionine-dependent methyltransferases"/>
    <property type="match status" value="1"/>
</dbReference>
<dbReference type="PATRIC" id="fig|1280952.3.peg.2639"/>
<proteinExistence type="predicted"/>
<dbReference type="GO" id="GO:0032259">
    <property type="term" value="P:methylation"/>
    <property type="evidence" value="ECO:0007669"/>
    <property type="project" value="UniProtKB-KW"/>
</dbReference>
<dbReference type="eggNOG" id="COG2227">
    <property type="taxonomic scope" value="Bacteria"/>
</dbReference>
<evidence type="ECO:0000313" key="2">
    <source>
        <dbReference type="Proteomes" id="UP000024816"/>
    </source>
</evidence>
<dbReference type="AlphaFoldDB" id="A0A059FA97"/>
<reference evidence="1 2" key="1">
    <citation type="journal article" date="2014" name="Antonie Van Leeuwenhoek">
        <title>Hyphomonas beringensis sp. nov. and Hyphomonas chukchiensis sp. nov., isolated from surface seawater of the Bering Sea and Chukchi Sea.</title>
        <authorList>
            <person name="Li C."/>
            <person name="Lai Q."/>
            <person name="Li G."/>
            <person name="Dong C."/>
            <person name="Wang J."/>
            <person name="Liao Y."/>
            <person name="Shao Z."/>
        </authorList>
    </citation>
    <scope>NUCLEOTIDE SEQUENCE [LARGE SCALE GENOMIC DNA]</scope>
    <source>
        <strain evidence="1 2">VP2</strain>
    </source>
</reference>
<dbReference type="RefSeq" id="WP_162177066.1">
    <property type="nucleotide sequence ID" value="NZ_ARYJ01000008.1"/>
</dbReference>
<evidence type="ECO:0000313" key="1">
    <source>
        <dbReference type="EMBL" id="KCZ87496.1"/>
    </source>
</evidence>
<dbReference type="GO" id="GO:0008168">
    <property type="term" value="F:methyltransferase activity"/>
    <property type="evidence" value="ECO:0007669"/>
    <property type="project" value="UniProtKB-KW"/>
</dbReference>
<dbReference type="Proteomes" id="UP000024816">
    <property type="component" value="Unassembled WGS sequence"/>
</dbReference>